<comment type="caution">
    <text evidence="1">The sequence shown here is derived from an EMBL/GenBank/DDBJ whole genome shotgun (WGS) entry which is preliminary data.</text>
</comment>
<dbReference type="Proteomes" id="UP001597073">
    <property type="component" value="Unassembled WGS sequence"/>
</dbReference>
<evidence type="ECO:0000313" key="2">
    <source>
        <dbReference type="Proteomes" id="UP001597073"/>
    </source>
</evidence>
<organism evidence="1 2">
    <name type="scientific">Mucilaginibacter lutimaris</name>
    <dbReference type="NCBI Taxonomy" id="931629"/>
    <lineage>
        <taxon>Bacteria</taxon>
        <taxon>Pseudomonadati</taxon>
        <taxon>Bacteroidota</taxon>
        <taxon>Sphingobacteriia</taxon>
        <taxon>Sphingobacteriales</taxon>
        <taxon>Sphingobacteriaceae</taxon>
        <taxon>Mucilaginibacter</taxon>
    </lineage>
</organism>
<dbReference type="EMBL" id="JBHTIA010000009">
    <property type="protein sequence ID" value="MFD0765828.1"/>
    <property type="molecule type" value="Genomic_DNA"/>
</dbReference>
<name>A0ABW2ZI10_9SPHI</name>
<gene>
    <name evidence="1" type="ORF">ACFQZI_13280</name>
</gene>
<accession>A0ABW2ZI10</accession>
<reference evidence="2" key="1">
    <citation type="journal article" date="2019" name="Int. J. Syst. Evol. Microbiol.">
        <title>The Global Catalogue of Microorganisms (GCM) 10K type strain sequencing project: providing services to taxonomists for standard genome sequencing and annotation.</title>
        <authorList>
            <consortium name="The Broad Institute Genomics Platform"/>
            <consortium name="The Broad Institute Genome Sequencing Center for Infectious Disease"/>
            <person name="Wu L."/>
            <person name="Ma J."/>
        </authorList>
    </citation>
    <scope>NUCLEOTIDE SEQUENCE [LARGE SCALE GENOMIC DNA]</scope>
    <source>
        <strain evidence="2">CCUG 60742</strain>
    </source>
</reference>
<sequence length="75" mass="8241">MQNYALAKRKGYGYLEIRPTAQPIGGVGKKLWPVLPLGWQISDFALEQMATSLGKNKEIAKVGDICRAAEAVNKH</sequence>
<proteinExistence type="predicted"/>
<keyword evidence="2" id="KW-1185">Reference proteome</keyword>
<evidence type="ECO:0000313" key="1">
    <source>
        <dbReference type="EMBL" id="MFD0765828.1"/>
    </source>
</evidence>
<dbReference type="RefSeq" id="WP_377143184.1">
    <property type="nucleotide sequence ID" value="NZ_JBHTIA010000009.1"/>
</dbReference>
<protein>
    <submittedName>
        <fullName evidence="1">Uncharacterized protein</fullName>
    </submittedName>
</protein>